<protein>
    <submittedName>
        <fullName evidence="1">Uncharacterized protein</fullName>
    </submittedName>
</protein>
<proteinExistence type="predicted"/>
<dbReference type="RefSeq" id="WP_275395083.1">
    <property type="nucleotide sequence ID" value="NZ_SHLI01000001.1"/>
</dbReference>
<gene>
    <name evidence="1" type="ORF">EV698_0797</name>
</gene>
<sequence length="41" mass="4473">MMIFRPDGLWPNKALQRTFDPLPIFGAAKTGIASNAAELGR</sequence>
<keyword evidence="2" id="KW-1185">Reference proteome</keyword>
<comment type="caution">
    <text evidence="1">The sequence shown here is derived from an EMBL/GenBank/DDBJ whole genome shotgun (WGS) entry which is preliminary data.</text>
</comment>
<dbReference type="Proteomes" id="UP000292298">
    <property type="component" value="Unassembled WGS sequence"/>
</dbReference>
<reference evidence="1 2" key="1">
    <citation type="submission" date="2019-02" db="EMBL/GenBank/DDBJ databases">
        <title>Genomic Encyclopedia of Type Strains, Phase IV (KMG-IV): sequencing the most valuable type-strain genomes for metagenomic binning, comparative biology and taxonomic classification.</title>
        <authorList>
            <person name="Goeker M."/>
        </authorList>
    </citation>
    <scope>NUCLEOTIDE SEQUENCE [LARGE SCALE GENOMIC DNA]</scope>
    <source>
        <strain evidence="1 2">DSM 21056</strain>
    </source>
</reference>
<evidence type="ECO:0000313" key="2">
    <source>
        <dbReference type="Proteomes" id="UP000292298"/>
    </source>
</evidence>
<organism evidence="1 2">
    <name type="scientific">Spiribacter vilamensis</name>
    <dbReference type="NCBI Taxonomy" id="531306"/>
    <lineage>
        <taxon>Bacteria</taxon>
        <taxon>Pseudomonadati</taxon>
        <taxon>Pseudomonadota</taxon>
        <taxon>Gammaproteobacteria</taxon>
        <taxon>Chromatiales</taxon>
        <taxon>Ectothiorhodospiraceae</taxon>
        <taxon>Spiribacter</taxon>
    </lineage>
</organism>
<accession>A0A4Q8CZT6</accession>
<dbReference type="EMBL" id="SHLI01000001">
    <property type="protein sequence ID" value="RZU98549.1"/>
    <property type="molecule type" value="Genomic_DNA"/>
</dbReference>
<name>A0A4Q8CZT6_9GAMM</name>
<evidence type="ECO:0000313" key="1">
    <source>
        <dbReference type="EMBL" id="RZU98549.1"/>
    </source>
</evidence>
<dbReference type="AlphaFoldDB" id="A0A4Q8CZT6"/>